<reference evidence="3" key="1">
    <citation type="submission" date="2021-03" db="EMBL/GenBank/DDBJ databases">
        <authorList>
            <person name="Bekaert M."/>
        </authorList>
    </citation>
    <scope>NUCLEOTIDE SEQUENCE</scope>
</reference>
<dbReference type="EMBL" id="CAJPWZ010000334">
    <property type="protein sequence ID" value="CAG2190527.1"/>
    <property type="molecule type" value="Genomic_DNA"/>
</dbReference>
<proteinExistence type="predicted"/>
<evidence type="ECO:0000259" key="2">
    <source>
        <dbReference type="PROSITE" id="PS50017"/>
    </source>
</evidence>
<comment type="caution">
    <text evidence="3">The sequence shown here is derived from an EMBL/GenBank/DDBJ whole genome shotgun (WGS) entry which is preliminary data.</text>
</comment>
<dbReference type="Pfam" id="PF00531">
    <property type="entry name" value="Death"/>
    <property type="match status" value="1"/>
</dbReference>
<dbReference type="Proteomes" id="UP000683360">
    <property type="component" value="Unassembled WGS sequence"/>
</dbReference>
<sequence length="1037" mass="119751">MYDFEEMKCLNSYSSEETFSFVYYRLKFNIKPAESFNWWSLLSIKMVEIEALNLLRQRKEALKKLPNPADQNISFEKYEETVSRTMTKTQTDIETVSKYATEIIEELENVRELVKNCSIKIGEHLQELMKKNLIKIEFSPEGRPLNRDDIDMKKLEQVKTLQRLAKQQQELMEFIAKTEQLVLKIESNAALSFSDCTGVSSQMKQWCDGLETLEEQKKRKKEEKEEEETRKREKEDAERRKVEEEERKKKEQEEAEKQRKEQEEREAEEKRRKQEEEKKKRDWKNWPPFIYYNPRKNQFSQDICCVIYTMPDGTDASDFSCQGSDAVEDLDKCLETNDEQVISSIITIQPQKVKKTFELPMRVYVPIVSHDQSLLPTLKLSINGQKWRSGKSLPEIQLPKVTGVSFVGVEIPVKQFENIQCVAVARQKRHEIEVDEKGKVFEPEVDRNIKVKFPQRAFPGKTVVATKAVPWTHADIKNASKKHKELQNIKTAGSYIDISCENTTKEDSDLEMYDFGWVVDKNINKNQSVNQETLNRCSRWVVNNLNPDENELQLNDVFDSDFVDDLKTKETDGDKNRLILRHLHDSDADSDFDNFLVGLKSTQPNVANRIISVKNQVKLSRKTKDTDAEDNFASDFDPDFEKKEGTICVVSKLTGKSWEIVPIEASEEHPKARFLKLPSGNDKYQVLGLVVPDNMSDEDICRAAEILEGLNCVTNVSVICRQKHSNPHEVIIECVKSENVATTMQHLDSIGYNDGPAESAEFGVVDGEEIEIKFESNLYLERLKHSLLKMKFYKHLPSSRYSEHLVVVSKAEQGEDSNYHGYMKYCVHPGRLSLPRSGSLVLYVPKPLDEIIGNFPYTIDVPVKALAKFIAWQLTRTNFNSTKWVRLGGFLTNCDSHLYHQIIKNIDEEATKAPQRERCEHFILYWANHHASLESDRVEEIIASHHDPNLESEAHQFIKPYLPGKGMFSNDSLEKMSFAIAGEWESMAKNLGFTNDEINKIKNSQPGAVKQTLRMLDLWRLSDSAIQKGTDLVKKFP</sequence>
<accession>A0A8S3Q2A6</accession>
<feature type="domain" description="Death" evidence="2">
    <location>
        <begin position="983"/>
        <end position="1037"/>
    </location>
</feature>
<keyword evidence="4" id="KW-1185">Reference proteome</keyword>
<dbReference type="CDD" id="cd01670">
    <property type="entry name" value="Death"/>
    <property type="match status" value="1"/>
</dbReference>
<dbReference type="InterPro" id="IPR000488">
    <property type="entry name" value="Death_dom"/>
</dbReference>
<dbReference type="GO" id="GO:0007165">
    <property type="term" value="P:signal transduction"/>
    <property type="evidence" value="ECO:0007669"/>
    <property type="project" value="InterPro"/>
</dbReference>
<feature type="compositionally biased region" description="Basic and acidic residues" evidence="1">
    <location>
        <begin position="227"/>
        <end position="278"/>
    </location>
</feature>
<gene>
    <name evidence="3" type="ORF">MEDL_5820</name>
</gene>
<evidence type="ECO:0000313" key="3">
    <source>
        <dbReference type="EMBL" id="CAG2190527.1"/>
    </source>
</evidence>
<protein>
    <recommendedName>
        <fullName evidence="2">Death domain-containing protein</fullName>
    </recommendedName>
</protein>
<organism evidence="3 4">
    <name type="scientific">Mytilus edulis</name>
    <name type="common">Blue mussel</name>
    <dbReference type="NCBI Taxonomy" id="6550"/>
    <lineage>
        <taxon>Eukaryota</taxon>
        <taxon>Metazoa</taxon>
        <taxon>Spiralia</taxon>
        <taxon>Lophotrochozoa</taxon>
        <taxon>Mollusca</taxon>
        <taxon>Bivalvia</taxon>
        <taxon>Autobranchia</taxon>
        <taxon>Pteriomorphia</taxon>
        <taxon>Mytilida</taxon>
        <taxon>Mytiloidea</taxon>
        <taxon>Mytilidae</taxon>
        <taxon>Mytilinae</taxon>
        <taxon>Mytilus</taxon>
    </lineage>
</organism>
<evidence type="ECO:0000256" key="1">
    <source>
        <dbReference type="SAM" id="MobiDB-lite"/>
    </source>
</evidence>
<dbReference type="Gene3D" id="1.10.533.10">
    <property type="entry name" value="Death Domain, Fas"/>
    <property type="match status" value="1"/>
</dbReference>
<dbReference type="OrthoDB" id="6085938at2759"/>
<dbReference type="PROSITE" id="PS50017">
    <property type="entry name" value="DEATH_DOMAIN"/>
    <property type="match status" value="1"/>
</dbReference>
<name>A0A8S3Q2A6_MYTED</name>
<feature type="region of interest" description="Disordered" evidence="1">
    <location>
        <begin position="217"/>
        <end position="278"/>
    </location>
</feature>
<dbReference type="AlphaFoldDB" id="A0A8S3Q2A6"/>
<evidence type="ECO:0000313" key="4">
    <source>
        <dbReference type="Proteomes" id="UP000683360"/>
    </source>
</evidence>
<dbReference type="InterPro" id="IPR011029">
    <property type="entry name" value="DEATH-like_dom_sf"/>
</dbReference>